<proteinExistence type="predicted"/>
<dbReference type="EMBL" id="FOIQ01000006">
    <property type="protein sequence ID" value="SEW25083.1"/>
    <property type="molecule type" value="Genomic_DNA"/>
</dbReference>
<dbReference type="Proteomes" id="UP000199373">
    <property type="component" value="Unassembled WGS sequence"/>
</dbReference>
<gene>
    <name evidence="1" type="ORF">SAMN04487850_2374</name>
</gene>
<reference evidence="1 2" key="1">
    <citation type="submission" date="2016-10" db="EMBL/GenBank/DDBJ databases">
        <authorList>
            <person name="de Groot N.N."/>
        </authorList>
    </citation>
    <scope>NUCLEOTIDE SEQUENCE [LARGE SCALE GENOMIC DNA]</scope>
    <source>
        <strain evidence="1 2">TC2-24</strain>
    </source>
</reference>
<evidence type="ECO:0000313" key="2">
    <source>
        <dbReference type="Proteomes" id="UP000199373"/>
    </source>
</evidence>
<protein>
    <submittedName>
        <fullName evidence="1">Uncharacterized protein</fullName>
    </submittedName>
</protein>
<keyword evidence="2" id="KW-1185">Reference proteome</keyword>
<organism evidence="1 2">
    <name type="scientific">Prevotella aff. ruminicola Tc2-24</name>
    <dbReference type="NCBI Taxonomy" id="81582"/>
    <lineage>
        <taxon>Bacteria</taxon>
        <taxon>Pseudomonadati</taxon>
        <taxon>Bacteroidota</taxon>
        <taxon>Bacteroidia</taxon>
        <taxon>Bacteroidales</taxon>
        <taxon>Prevotellaceae</taxon>
        <taxon>Prevotella</taxon>
    </lineage>
</organism>
<evidence type="ECO:0000313" key="1">
    <source>
        <dbReference type="EMBL" id="SEW25083.1"/>
    </source>
</evidence>
<name>A0A1I0QDE7_9BACT</name>
<accession>A0A1I0QDE7</accession>
<dbReference type="AlphaFoldDB" id="A0A1I0QDE7"/>
<sequence>MKCHVTNPIKRNKQKDHFTPYLLYNIRNALSRTTSEKGLLSAYVAETLSGVTFCPLTRHLQSPRYKSQSHSVNFIIYLHSLSGHRDGFDAREDISNLHYHNNYLTN</sequence>